<evidence type="ECO:0000256" key="4">
    <source>
        <dbReference type="ARBA" id="ARBA00022832"/>
    </source>
</evidence>
<dbReference type="GO" id="GO:0006635">
    <property type="term" value="P:fatty acid beta-oxidation"/>
    <property type="evidence" value="ECO:0007669"/>
    <property type="project" value="TreeGrafter"/>
</dbReference>
<dbReference type="Pfam" id="PF13401">
    <property type="entry name" value="AAA_22"/>
    <property type="match status" value="1"/>
</dbReference>
<evidence type="ECO:0000313" key="11">
    <source>
        <dbReference type="EMBL" id="CAE6475721.1"/>
    </source>
</evidence>
<dbReference type="Pfam" id="PF22606">
    <property type="entry name" value="Cdc6-ORC-like_ATPase_lid"/>
    <property type="match status" value="1"/>
</dbReference>
<name>A0A8H3C7H9_9AGAM</name>
<dbReference type="OrthoDB" id="239262at2759"/>
<dbReference type="EC" id="4.2.1.17" evidence="2"/>
<comment type="similarity">
    <text evidence="1 8">Belongs to the enoyl-CoA hydratase/isomerase family.</text>
</comment>
<dbReference type="GO" id="GO:0006260">
    <property type="term" value="P:DNA replication"/>
    <property type="evidence" value="ECO:0007669"/>
    <property type="project" value="UniProtKB-KW"/>
</dbReference>
<dbReference type="InterPro" id="IPR027417">
    <property type="entry name" value="P-loop_NTPase"/>
</dbReference>
<sequence length="1042" mass="111016">MAESSCLVLGDLLDIVFCCRPDVDHPRVPSPEFRHGSDHRIPCAGVRNTQSVPVIAQLLAKRVAFRNMLSTRVTVLSSRVAGISRRGFASARPLSREYQNLLVSRPKPNVTLLTLNRPKALNALSTPLFEEINEVLDQVEKDEEIGALVVTGSEKAFAAGADIKEMKDKEFTDVYKNNFLGDWTRITSFRKPVIAAVSGFALGGGCELAMMCDIILASPTARFGQPEIKLGVIPGAGGTQRLTHAIGKSRAMELVLTGRMINAQEAEKWGLVSRIVEGDVVEEAVTMASTIAGFGRVAVQAGKESVNAAYELSLKDGLHFERRIFQSLFATKDQKEGMWLVPNYTHKNIDKKQIKQLNMASLGKRARAPRTPRASSPTPQSKASARKPDPATASPAYKRTRVAANPVVAGKENKPPSAVKLSESKTRARARALKEVDIVEEAEDDGDSDHETIPALQKSTKRSVLLASPAKTSPRETKTPNKSPTKKSSDPTSAPRLPSLVSRLQLTPPATPPLTALSLHARARALLRPGVGEVIGRDRERALLTDFLAPFVAGTPPGPNDKLAAYISGAPGTGKTALLSEVLRTVAKDKIKGIYVNCTGFKEESTVWARVLEEGGFPLPKGKGSAGSEKKKFETALSSQNTKCVIVLDELDFVLRTPSALTSIFDLAKAVPTRLRIIGISNTLTLGAADSQASTTATHNFLTLDISPYGAEDIVKIVQGRLSTLESAPSGDASATAPRVTGASLVIAPTALTFLSKKVATQTGDLRAALDAVRRTIELAEREVNPFAPSTPSKLPMAAVPNPAGNPGVATMKHVLDALRGRDGLAGGQAIGTARGLGMQARLVMISILVARRRAAAGLVILPVKSVNSLTRTPSKAPRTPSRTGRTAQQTSPSKRSRAGEPELYEASALHAAYTAILTSDGAFAPVSRSEFQDLLGVLEAGGLIKIIGNAGQATPSRRKVTALSTEPLVGLAEGIREEDIIRGLGNAGAGATAGVKEEEAMSLWDRELKRSARDVERVKRATEREKEAAVVDGFADACAND</sequence>
<dbReference type="Proteomes" id="UP000663888">
    <property type="component" value="Unassembled WGS sequence"/>
</dbReference>
<dbReference type="InterPro" id="IPR003593">
    <property type="entry name" value="AAA+_ATPase"/>
</dbReference>
<dbReference type="InterPro" id="IPR054425">
    <property type="entry name" value="Cdc6_ORC1-like_ATPase_lid"/>
</dbReference>
<proteinExistence type="inferred from homology"/>
<dbReference type="GO" id="GO:0004300">
    <property type="term" value="F:enoyl-CoA hydratase activity"/>
    <property type="evidence" value="ECO:0007669"/>
    <property type="project" value="UniProtKB-EC"/>
</dbReference>
<evidence type="ECO:0000256" key="7">
    <source>
        <dbReference type="ARBA" id="ARBA00073937"/>
    </source>
</evidence>
<dbReference type="FunFam" id="1.10.12.10:FF:000001">
    <property type="entry name" value="Probable enoyl-CoA hydratase, mitochondrial"/>
    <property type="match status" value="1"/>
</dbReference>
<evidence type="ECO:0000259" key="10">
    <source>
        <dbReference type="SMART" id="SM00382"/>
    </source>
</evidence>
<dbReference type="Pfam" id="PF00378">
    <property type="entry name" value="ECH_1"/>
    <property type="match status" value="1"/>
</dbReference>
<dbReference type="PROSITE" id="PS00166">
    <property type="entry name" value="ENOYL_COA_HYDRATASE"/>
    <property type="match status" value="1"/>
</dbReference>
<keyword evidence="6" id="KW-0456">Lyase</keyword>
<evidence type="ECO:0000256" key="9">
    <source>
        <dbReference type="SAM" id="MobiDB-lite"/>
    </source>
</evidence>
<protein>
    <recommendedName>
        <fullName evidence="7">Probable enoyl-CoA hydratase, mitochondrial</fullName>
        <ecNumber evidence="2">4.2.1.17</ecNumber>
    </recommendedName>
</protein>
<dbReference type="PANTHER" id="PTHR11941">
    <property type="entry name" value="ENOYL-COA HYDRATASE-RELATED"/>
    <property type="match status" value="1"/>
</dbReference>
<evidence type="ECO:0000256" key="1">
    <source>
        <dbReference type="ARBA" id="ARBA00005254"/>
    </source>
</evidence>
<dbReference type="InterPro" id="IPR029045">
    <property type="entry name" value="ClpP/crotonase-like_dom_sf"/>
</dbReference>
<dbReference type="Gene3D" id="3.90.226.10">
    <property type="entry name" value="2-enoyl-CoA Hydratase, Chain A, domain 1"/>
    <property type="match status" value="1"/>
</dbReference>
<evidence type="ECO:0000256" key="6">
    <source>
        <dbReference type="ARBA" id="ARBA00023239"/>
    </source>
</evidence>
<feature type="compositionally biased region" description="Acidic residues" evidence="9">
    <location>
        <begin position="438"/>
        <end position="448"/>
    </location>
</feature>
<gene>
    <name evidence="11" type="ORF">RDB_LOCUS115781</name>
</gene>
<feature type="domain" description="AAA+ ATPase" evidence="10">
    <location>
        <begin position="561"/>
        <end position="707"/>
    </location>
</feature>
<dbReference type="InterPro" id="IPR018376">
    <property type="entry name" value="Enoyl-CoA_hyd/isom_CS"/>
</dbReference>
<dbReference type="AlphaFoldDB" id="A0A8H3C7H9"/>
<keyword evidence="4" id="KW-0276">Fatty acid metabolism</keyword>
<dbReference type="FunFam" id="3.90.226.10:FF:000019">
    <property type="entry name" value="Enoyl-CoA hydratase, mitochondrial"/>
    <property type="match status" value="1"/>
</dbReference>
<dbReference type="PANTHER" id="PTHR11941:SF54">
    <property type="entry name" value="ENOYL-COA HYDRATASE, MITOCHONDRIAL"/>
    <property type="match status" value="1"/>
</dbReference>
<evidence type="ECO:0000313" key="12">
    <source>
        <dbReference type="Proteomes" id="UP000663888"/>
    </source>
</evidence>
<dbReference type="SUPFAM" id="SSF52096">
    <property type="entry name" value="ClpP/crotonase"/>
    <property type="match status" value="1"/>
</dbReference>
<dbReference type="Gene3D" id="3.40.50.300">
    <property type="entry name" value="P-loop containing nucleotide triphosphate hydrolases"/>
    <property type="match status" value="1"/>
</dbReference>
<accession>A0A8H3C7H9</accession>
<keyword evidence="5" id="KW-0443">Lipid metabolism</keyword>
<dbReference type="InterPro" id="IPR049945">
    <property type="entry name" value="AAA_22"/>
</dbReference>
<dbReference type="SMART" id="SM00382">
    <property type="entry name" value="AAA"/>
    <property type="match status" value="1"/>
</dbReference>
<dbReference type="GO" id="GO:0016887">
    <property type="term" value="F:ATP hydrolysis activity"/>
    <property type="evidence" value="ECO:0007669"/>
    <property type="project" value="InterPro"/>
</dbReference>
<dbReference type="CDD" id="cd00009">
    <property type="entry name" value="AAA"/>
    <property type="match status" value="1"/>
</dbReference>
<feature type="region of interest" description="Disordered" evidence="9">
    <location>
        <begin position="361"/>
        <end position="497"/>
    </location>
</feature>
<evidence type="ECO:0000256" key="2">
    <source>
        <dbReference type="ARBA" id="ARBA00012076"/>
    </source>
</evidence>
<evidence type="ECO:0000256" key="8">
    <source>
        <dbReference type="RuleBase" id="RU003707"/>
    </source>
</evidence>
<evidence type="ECO:0000256" key="5">
    <source>
        <dbReference type="ARBA" id="ARBA00023098"/>
    </source>
</evidence>
<dbReference type="InterPro" id="IPR014748">
    <property type="entry name" value="Enoyl-CoA_hydra_C"/>
</dbReference>
<feature type="region of interest" description="Disordered" evidence="9">
    <location>
        <begin position="870"/>
        <end position="902"/>
    </location>
</feature>
<reference evidence="11" key="1">
    <citation type="submission" date="2021-01" db="EMBL/GenBank/DDBJ databases">
        <authorList>
            <person name="Kaushik A."/>
        </authorList>
    </citation>
    <scope>NUCLEOTIDE SEQUENCE</scope>
    <source>
        <strain evidence="11">AG4-R118</strain>
    </source>
</reference>
<dbReference type="GO" id="GO:0005739">
    <property type="term" value="C:mitochondrion"/>
    <property type="evidence" value="ECO:0007669"/>
    <property type="project" value="TreeGrafter"/>
</dbReference>
<dbReference type="Gene3D" id="1.10.8.60">
    <property type="match status" value="1"/>
</dbReference>
<feature type="compositionally biased region" description="Basic and acidic residues" evidence="9">
    <location>
        <begin position="422"/>
        <end position="437"/>
    </location>
</feature>
<feature type="compositionally biased region" description="Polar residues" evidence="9">
    <location>
        <begin position="881"/>
        <end position="894"/>
    </location>
</feature>
<comment type="caution">
    <text evidence="11">The sequence shown here is derived from an EMBL/GenBank/DDBJ whole genome shotgun (WGS) entry which is preliminary data.</text>
</comment>
<dbReference type="SUPFAM" id="SSF52540">
    <property type="entry name" value="P-loop containing nucleoside triphosphate hydrolases"/>
    <property type="match status" value="1"/>
</dbReference>
<dbReference type="CDD" id="cd06558">
    <property type="entry name" value="crotonase-like"/>
    <property type="match status" value="1"/>
</dbReference>
<dbReference type="InterPro" id="IPR001753">
    <property type="entry name" value="Enoyl-CoA_hydra/iso"/>
</dbReference>
<keyword evidence="3" id="KW-0235">DNA replication</keyword>
<organism evidence="11 12">
    <name type="scientific">Rhizoctonia solani</name>
    <dbReference type="NCBI Taxonomy" id="456999"/>
    <lineage>
        <taxon>Eukaryota</taxon>
        <taxon>Fungi</taxon>
        <taxon>Dikarya</taxon>
        <taxon>Basidiomycota</taxon>
        <taxon>Agaricomycotina</taxon>
        <taxon>Agaricomycetes</taxon>
        <taxon>Cantharellales</taxon>
        <taxon>Ceratobasidiaceae</taxon>
        <taxon>Rhizoctonia</taxon>
    </lineage>
</organism>
<dbReference type="Gene3D" id="1.10.12.10">
    <property type="entry name" value="Lyase 2-enoyl-coa Hydratase, Chain A, domain 2"/>
    <property type="match status" value="1"/>
</dbReference>
<dbReference type="EMBL" id="CAJMWX010001223">
    <property type="protein sequence ID" value="CAE6475721.1"/>
    <property type="molecule type" value="Genomic_DNA"/>
</dbReference>
<evidence type="ECO:0000256" key="3">
    <source>
        <dbReference type="ARBA" id="ARBA00022705"/>
    </source>
</evidence>